<name>A0A9N7VB91_PLEPL</name>
<proteinExistence type="predicted"/>
<evidence type="ECO:0000313" key="2">
    <source>
        <dbReference type="EMBL" id="CAB1449407.1"/>
    </source>
</evidence>
<feature type="compositionally biased region" description="Basic and acidic residues" evidence="1">
    <location>
        <begin position="14"/>
        <end position="25"/>
    </location>
</feature>
<sequence length="202" mass="22295">MTNRLGPMGADNTEGEREGGRDFHQGEVALRRRRRSVGAGEKVKKGQAEELWVARNRRTAGESGREDGVGVAVGGVRKAGSIVWRSPRSFPFSPRVSSRVNSTADVLHGSTGLEMKRQAKGLPPPKFSVLMQAAIDWSEEEEAPSAVPARNPNWGTLWGKLEGHLCETKRVDWFVIPVDGLGIRAERVRRAKEDHGKLKPQR</sequence>
<evidence type="ECO:0000313" key="3">
    <source>
        <dbReference type="Proteomes" id="UP001153269"/>
    </source>
</evidence>
<feature type="region of interest" description="Disordered" evidence="1">
    <location>
        <begin position="1"/>
        <end position="47"/>
    </location>
</feature>
<organism evidence="2 3">
    <name type="scientific">Pleuronectes platessa</name>
    <name type="common">European plaice</name>
    <dbReference type="NCBI Taxonomy" id="8262"/>
    <lineage>
        <taxon>Eukaryota</taxon>
        <taxon>Metazoa</taxon>
        <taxon>Chordata</taxon>
        <taxon>Craniata</taxon>
        <taxon>Vertebrata</taxon>
        <taxon>Euteleostomi</taxon>
        <taxon>Actinopterygii</taxon>
        <taxon>Neopterygii</taxon>
        <taxon>Teleostei</taxon>
        <taxon>Neoteleostei</taxon>
        <taxon>Acanthomorphata</taxon>
        <taxon>Carangaria</taxon>
        <taxon>Pleuronectiformes</taxon>
        <taxon>Pleuronectoidei</taxon>
        <taxon>Pleuronectidae</taxon>
        <taxon>Pleuronectes</taxon>
    </lineage>
</organism>
<dbReference type="AlphaFoldDB" id="A0A9N7VB91"/>
<comment type="caution">
    <text evidence="2">The sequence shown here is derived from an EMBL/GenBank/DDBJ whole genome shotgun (WGS) entry which is preliminary data.</text>
</comment>
<dbReference type="Proteomes" id="UP001153269">
    <property type="component" value="Unassembled WGS sequence"/>
</dbReference>
<evidence type="ECO:0000256" key="1">
    <source>
        <dbReference type="SAM" id="MobiDB-lite"/>
    </source>
</evidence>
<dbReference type="EMBL" id="CADEAL010004014">
    <property type="protein sequence ID" value="CAB1449407.1"/>
    <property type="molecule type" value="Genomic_DNA"/>
</dbReference>
<reference evidence="2" key="1">
    <citation type="submission" date="2020-03" db="EMBL/GenBank/DDBJ databases">
        <authorList>
            <person name="Weist P."/>
        </authorList>
    </citation>
    <scope>NUCLEOTIDE SEQUENCE</scope>
</reference>
<accession>A0A9N7VB91</accession>
<gene>
    <name evidence="2" type="ORF">PLEPLA_LOCUS37089</name>
</gene>
<protein>
    <submittedName>
        <fullName evidence="2">Uncharacterized protein</fullName>
    </submittedName>
</protein>
<keyword evidence="3" id="KW-1185">Reference proteome</keyword>